<proteinExistence type="inferred from homology"/>
<evidence type="ECO:0000256" key="6">
    <source>
        <dbReference type="ARBA" id="ARBA00023034"/>
    </source>
</evidence>
<dbReference type="Gene3D" id="1.25.10.10">
    <property type="entry name" value="Leucine-rich Repeat Variant"/>
    <property type="match status" value="1"/>
</dbReference>
<dbReference type="PIRSF" id="PIRSF037094">
    <property type="entry name" value="AP1_complex_gamma"/>
    <property type="match status" value="1"/>
</dbReference>
<dbReference type="InterPro" id="IPR017107">
    <property type="entry name" value="AP1_complex_gsu"/>
</dbReference>
<comment type="similarity">
    <text evidence="3 9">Belongs to the adaptor complexes large subunit family.</text>
</comment>
<dbReference type="PANTHER" id="PTHR22780">
    <property type="entry name" value="ADAPTIN, ALPHA/GAMMA/EPSILON"/>
    <property type="match status" value="1"/>
</dbReference>
<evidence type="ECO:0000256" key="4">
    <source>
        <dbReference type="ARBA" id="ARBA00022448"/>
    </source>
</evidence>
<evidence type="ECO:0000256" key="5">
    <source>
        <dbReference type="ARBA" id="ARBA00022927"/>
    </source>
</evidence>
<organism evidence="11 12">
    <name type="scientific">Tritrichomonas foetus</name>
    <dbReference type="NCBI Taxonomy" id="1144522"/>
    <lineage>
        <taxon>Eukaryota</taxon>
        <taxon>Metamonada</taxon>
        <taxon>Parabasalia</taxon>
        <taxon>Tritrichomonadida</taxon>
        <taxon>Tritrichomonadidae</taxon>
        <taxon>Tritrichomonas</taxon>
    </lineage>
</organism>
<accession>A0A1J4KK90</accession>
<dbReference type="RefSeq" id="XP_068363230.1">
    <property type="nucleotide sequence ID" value="XM_068501553.1"/>
</dbReference>
<sequence length="884" mass="99670">MTQSLHDFVTAVRSALTIEDEKFQIATELAQIRAFVRKMDPDDRPLIVSKLVFLDMIGENVSWGQMEAIALMTSERYSYKRIGYICTSVLLDQTTELTVLVTQTLLHDLKSNNSDIQSLALSFIANLGNAEVCRAVATEVQKLLDSKDFNLLKKAGMATVKIISTNPDLVDSYKNSVQYLLNSLNHGAMIAGINMVTIMLEVNPKLAKSWSQFSIPFTKILKRLINNRPLREYSYNGYNDPYMQVKTLKALSLLKRSSSEELDGILQIIVSNTEAKNTGRSILYQSVETIVTICKNISIRGLAFNQIGRLLSFKDPNVLYSSLSVLARVLYKEKEILANRGSIDSMALQRYKSQIVALLNHQDPSIRRRALDVISALINEKNAESLIPEILTYVKLSDSEFRSELVAKIYVAVQRFGPNNLWRFDTVEKLIIESGNYVSFDILSSFCELIAKTPDLQRHAAEQLSKSIIENSDNQILIQISAFVIGELAVIENGAFESLKNILIMPQTTPETKLCIITALSKLAVRFNKTAEAHEIMTEMVTSNNLEIQQRAGEMMKLLEMSISREILAPVASSQDIVDNSRSSIELNSANSIMEENEAGDDLLSLMLDSKIHQSKPSDGLLDGYNNEIINTNMNTNMNHQDQLLDISFNNQNIQNPNQKNFVKEFHQQTNLHDQNDIDLLNINENSSLINYNHNNNNYNHNNYNKNKTNNDTNDEILEITPHTESNAVLLSTVNQTQPQNSQINNNFHNLESELNAEAESIADVNAPPQSIEITRNPKYILYGQTAKNPNNPKQIALRLLFYNLTQTPLNNFTIEMQVSPGWLLMNKAEPETLQPRGTEPLTIIMYLLNEKSAPFSMRIKISYMLGTQSISELVNMPPMPNMI</sequence>
<dbReference type="Proteomes" id="UP000179807">
    <property type="component" value="Unassembled WGS sequence"/>
</dbReference>
<keyword evidence="8 9" id="KW-0968">Cytoplasmic vesicle</keyword>
<protein>
    <recommendedName>
        <fullName evidence="9">AP-1 complex subunit gamma</fullName>
    </recommendedName>
</protein>
<dbReference type="Pfam" id="PF02883">
    <property type="entry name" value="Alpha_adaptinC2"/>
    <property type="match status" value="1"/>
</dbReference>
<dbReference type="InterPro" id="IPR008153">
    <property type="entry name" value="GAE_dom"/>
</dbReference>
<dbReference type="GO" id="GO:0006886">
    <property type="term" value="P:intracellular protein transport"/>
    <property type="evidence" value="ECO:0007669"/>
    <property type="project" value="UniProtKB-UniRule"/>
</dbReference>
<dbReference type="InterPro" id="IPR011989">
    <property type="entry name" value="ARM-like"/>
</dbReference>
<name>A0A1J4KK90_9EUKA</name>
<dbReference type="AlphaFoldDB" id="A0A1J4KK90"/>
<reference evidence="11" key="1">
    <citation type="submission" date="2016-10" db="EMBL/GenBank/DDBJ databases">
        <authorList>
            <person name="Benchimol M."/>
            <person name="Almeida L.G."/>
            <person name="Vasconcelos A.T."/>
            <person name="Perreira-Neves A."/>
            <person name="Rosa I.A."/>
            <person name="Tasca T."/>
            <person name="Bogo M.R."/>
            <person name="de Souza W."/>
        </authorList>
    </citation>
    <scope>NUCLEOTIDE SEQUENCE [LARGE SCALE GENOMIC DNA]</scope>
    <source>
        <strain evidence="11">K</strain>
    </source>
</reference>
<comment type="subcellular location">
    <subcellularLocation>
        <location evidence="1">Cytoplasmic vesicle membrane</location>
    </subcellularLocation>
    <subcellularLocation>
        <location evidence="2">Golgi apparatus</location>
    </subcellularLocation>
</comment>
<evidence type="ECO:0000313" key="11">
    <source>
        <dbReference type="EMBL" id="OHT10094.1"/>
    </source>
</evidence>
<evidence type="ECO:0000256" key="1">
    <source>
        <dbReference type="ARBA" id="ARBA00004156"/>
    </source>
</evidence>
<dbReference type="GeneID" id="94836257"/>
<dbReference type="GO" id="GO:0030121">
    <property type="term" value="C:AP-1 adaptor complex"/>
    <property type="evidence" value="ECO:0007669"/>
    <property type="project" value="InterPro"/>
</dbReference>
<dbReference type="InterPro" id="IPR050840">
    <property type="entry name" value="Adaptor_Complx_Large_Subunit"/>
</dbReference>
<dbReference type="InterPro" id="IPR016024">
    <property type="entry name" value="ARM-type_fold"/>
</dbReference>
<evidence type="ECO:0000256" key="9">
    <source>
        <dbReference type="PIRNR" id="PIRNR037094"/>
    </source>
</evidence>
<keyword evidence="7 9" id="KW-0472">Membrane</keyword>
<dbReference type="Pfam" id="PF01602">
    <property type="entry name" value="Adaptin_N"/>
    <property type="match status" value="1"/>
</dbReference>
<evidence type="ECO:0000256" key="2">
    <source>
        <dbReference type="ARBA" id="ARBA00004555"/>
    </source>
</evidence>
<evidence type="ECO:0000256" key="7">
    <source>
        <dbReference type="ARBA" id="ARBA00023136"/>
    </source>
</evidence>
<dbReference type="PROSITE" id="PS50180">
    <property type="entry name" value="GAE"/>
    <property type="match status" value="1"/>
</dbReference>
<dbReference type="InterPro" id="IPR002553">
    <property type="entry name" value="Clathrin/coatomer_adapt-like_N"/>
</dbReference>
<evidence type="ECO:0000256" key="3">
    <source>
        <dbReference type="ARBA" id="ARBA00006613"/>
    </source>
</evidence>
<keyword evidence="12" id="KW-1185">Reference proteome</keyword>
<comment type="caution">
    <text evidence="11">The sequence shown here is derived from an EMBL/GenBank/DDBJ whole genome shotgun (WGS) entry which is preliminary data.</text>
</comment>
<keyword evidence="4 9" id="KW-0813">Transport</keyword>
<gene>
    <name evidence="11" type="ORF">TRFO_20720</name>
</gene>
<dbReference type="SUPFAM" id="SSF49348">
    <property type="entry name" value="Clathrin adaptor appendage domain"/>
    <property type="match status" value="1"/>
</dbReference>
<evidence type="ECO:0000256" key="8">
    <source>
        <dbReference type="ARBA" id="ARBA00023329"/>
    </source>
</evidence>
<keyword evidence="5 9" id="KW-0653">Protein transport</keyword>
<dbReference type="OrthoDB" id="28053at2759"/>
<dbReference type="SUPFAM" id="SSF48371">
    <property type="entry name" value="ARM repeat"/>
    <property type="match status" value="1"/>
</dbReference>
<evidence type="ECO:0000259" key="10">
    <source>
        <dbReference type="PROSITE" id="PS50180"/>
    </source>
</evidence>
<dbReference type="InterPro" id="IPR013041">
    <property type="entry name" value="Clathrin_app_Ig-like_sf"/>
</dbReference>
<keyword evidence="6 9" id="KW-0333">Golgi apparatus</keyword>
<dbReference type="Gene3D" id="2.60.40.1230">
    <property type="match status" value="1"/>
</dbReference>
<dbReference type="EMBL" id="MLAK01000621">
    <property type="protein sequence ID" value="OHT10094.1"/>
    <property type="molecule type" value="Genomic_DNA"/>
</dbReference>
<dbReference type="VEuPathDB" id="TrichDB:TRFO_20720"/>
<dbReference type="InterPro" id="IPR008152">
    <property type="entry name" value="Clathrin_a/b/g-adaptin_app_Ig"/>
</dbReference>
<feature type="domain" description="GAE" evidence="10">
    <location>
        <begin position="766"/>
        <end position="881"/>
    </location>
</feature>
<dbReference type="GO" id="GO:0016192">
    <property type="term" value="P:vesicle-mediated transport"/>
    <property type="evidence" value="ECO:0007669"/>
    <property type="project" value="InterPro"/>
</dbReference>
<evidence type="ECO:0000313" key="12">
    <source>
        <dbReference type="Proteomes" id="UP000179807"/>
    </source>
</evidence>